<dbReference type="HOGENOM" id="CLU_046025_2_0_1"/>
<dbReference type="InterPro" id="IPR045339">
    <property type="entry name" value="DUF6534"/>
</dbReference>
<dbReference type="Pfam" id="PF20152">
    <property type="entry name" value="DUF6534"/>
    <property type="match status" value="1"/>
</dbReference>
<evidence type="ECO:0000313" key="4">
    <source>
        <dbReference type="Proteomes" id="UP000053593"/>
    </source>
</evidence>
<keyword evidence="1" id="KW-1133">Transmembrane helix</keyword>
<evidence type="ECO:0000313" key="3">
    <source>
        <dbReference type="EMBL" id="KIK58352.1"/>
    </source>
</evidence>
<keyword evidence="4" id="KW-1185">Reference proteome</keyword>
<dbReference type="PANTHER" id="PTHR40465:SF1">
    <property type="entry name" value="DUF6534 DOMAIN-CONTAINING PROTEIN"/>
    <property type="match status" value="1"/>
</dbReference>
<accession>A0A0D0CJ42</accession>
<dbReference type="Proteomes" id="UP000053593">
    <property type="component" value="Unassembled WGS sequence"/>
</dbReference>
<evidence type="ECO:0000256" key="1">
    <source>
        <dbReference type="SAM" id="Phobius"/>
    </source>
</evidence>
<gene>
    <name evidence="3" type="ORF">GYMLUDRAFT_227974</name>
</gene>
<organism evidence="3 4">
    <name type="scientific">Collybiopsis luxurians FD-317 M1</name>
    <dbReference type="NCBI Taxonomy" id="944289"/>
    <lineage>
        <taxon>Eukaryota</taxon>
        <taxon>Fungi</taxon>
        <taxon>Dikarya</taxon>
        <taxon>Basidiomycota</taxon>
        <taxon>Agaricomycotina</taxon>
        <taxon>Agaricomycetes</taxon>
        <taxon>Agaricomycetidae</taxon>
        <taxon>Agaricales</taxon>
        <taxon>Marasmiineae</taxon>
        <taxon>Omphalotaceae</taxon>
        <taxon>Collybiopsis</taxon>
        <taxon>Collybiopsis luxurians</taxon>
    </lineage>
</organism>
<feature type="transmembrane region" description="Helical" evidence="1">
    <location>
        <begin position="160"/>
        <end position="181"/>
    </location>
</feature>
<feature type="transmembrane region" description="Helical" evidence="1">
    <location>
        <begin position="48"/>
        <end position="69"/>
    </location>
</feature>
<proteinExistence type="predicted"/>
<dbReference type="AlphaFoldDB" id="A0A0D0CJ42"/>
<dbReference type="OrthoDB" id="3265526at2759"/>
<feature type="transmembrane region" description="Helical" evidence="1">
    <location>
        <begin position="202"/>
        <end position="222"/>
    </location>
</feature>
<feature type="domain" description="DUF6534" evidence="2">
    <location>
        <begin position="165"/>
        <end position="251"/>
    </location>
</feature>
<evidence type="ECO:0000259" key="2">
    <source>
        <dbReference type="Pfam" id="PF20152"/>
    </source>
</evidence>
<reference evidence="3 4" key="1">
    <citation type="submission" date="2014-04" db="EMBL/GenBank/DDBJ databases">
        <title>Evolutionary Origins and Diversification of the Mycorrhizal Mutualists.</title>
        <authorList>
            <consortium name="DOE Joint Genome Institute"/>
            <consortium name="Mycorrhizal Genomics Consortium"/>
            <person name="Kohler A."/>
            <person name="Kuo A."/>
            <person name="Nagy L.G."/>
            <person name="Floudas D."/>
            <person name="Copeland A."/>
            <person name="Barry K.W."/>
            <person name="Cichocki N."/>
            <person name="Veneault-Fourrey C."/>
            <person name="LaButti K."/>
            <person name="Lindquist E.A."/>
            <person name="Lipzen A."/>
            <person name="Lundell T."/>
            <person name="Morin E."/>
            <person name="Murat C."/>
            <person name="Riley R."/>
            <person name="Ohm R."/>
            <person name="Sun H."/>
            <person name="Tunlid A."/>
            <person name="Henrissat B."/>
            <person name="Grigoriev I.V."/>
            <person name="Hibbett D.S."/>
            <person name="Martin F."/>
        </authorList>
    </citation>
    <scope>NUCLEOTIDE SEQUENCE [LARGE SCALE GENOMIC DNA]</scope>
    <source>
        <strain evidence="3 4">FD-317 M1</strain>
    </source>
</reference>
<sequence length="327" mass="35876">MPPPPTPQLVLGPYYFGVALNTFLYGVLFLQILIYFQGYKRDQFWLRLFVLYLFFVETVNTGICVAMIYEPLIGQFGTDGPISLFPTLLAGQPFLEIAISAPVQFFYAWRIRVIMKRDWIPALICLSSLASTAGAIWTGICVHQAHIYQNKDIINHPALIWSICSAGSDVIISTTLITVLIKRKTGIKTTDDTVNRIIRTTVQTGAITGSFAVLDIVLFLALPNSTLSFTFDFALPKLYSNALVSTLNARAGMVQLSLRQPQDNVLFSEQPLGSSVGQSNAAETSTFNGPIVFNASPNLDYIEMNSVTLNGDTGIGYAGNLSKARVP</sequence>
<dbReference type="PANTHER" id="PTHR40465">
    <property type="entry name" value="CHROMOSOME 1, WHOLE GENOME SHOTGUN SEQUENCE"/>
    <property type="match status" value="1"/>
</dbReference>
<protein>
    <submittedName>
        <fullName evidence="3">Unplaced genomic scaffold GYMLUscaffold_37, whole genome shotgun sequence</fullName>
    </submittedName>
</protein>
<keyword evidence="1" id="KW-0472">Membrane</keyword>
<feature type="transmembrane region" description="Helical" evidence="1">
    <location>
        <begin position="12"/>
        <end position="36"/>
    </location>
</feature>
<keyword evidence="1" id="KW-0812">Transmembrane</keyword>
<feature type="transmembrane region" description="Helical" evidence="1">
    <location>
        <begin position="89"/>
        <end position="107"/>
    </location>
</feature>
<dbReference type="EMBL" id="KN834785">
    <property type="protein sequence ID" value="KIK58352.1"/>
    <property type="molecule type" value="Genomic_DNA"/>
</dbReference>
<name>A0A0D0CJ42_9AGAR</name>
<feature type="transmembrane region" description="Helical" evidence="1">
    <location>
        <begin position="119"/>
        <end position="140"/>
    </location>
</feature>